<feature type="transmembrane region" description="Helical" evidence="1">
    <location>
        <begin position="534"/>
        <end position="551"/>
    </location>
</feature>
<organism evidence="2">
    <name type="scientific">hydrothermal vent metagenome</name>
    <dbReference type="NCBI Taxonomy" id="652676"/>
    <lineage>
        <taxon>unclassified sequences</taxon>
        <taxon>metagenomes</taxon>
        <taxon>ecological metagenomes</taxon>
    </lineage>
</organism>
<feature type="transmembrane region" description="Helical" evidence="1">
    <location>
        <begin position="421"/>
        <end position="442"/>
    </location>
</feature>
<dbReference type="Pfam" id="PF16949">
    <property type="entry name" value="ABC_tran_2"/>
    <property type="match status" value="1"/>
</dbReference>
<evidence type="ECO:0008006" key="3">
    <source>
        <dbReference type="Google" id="ProtNLM"/>
    </source>
</evidence>
<feature type="transmembrane region" description="Helical" evidence="1">
    <location>
        <begin position="448"/>
        <end position="471"/>
    </location>
</feature>
<proteinExistence type="predicted"/>
<keyword evidence="1" id="KW-1133">Transmembrane helix</keyword>
<dbReference type="EMBL" id="UOGB01000233">
    <property type="protein sequence ID" value="VAX22288.1"/>
    <property type="molecule type" value="Genomic_DNA"/>
</dbReference>
<keyword evidence="1" id="KW-0812">Transmembrane</keyword>
<feature type="transmembrane region" description="Helical" evidence="1">
    <location>
        <begin position="70"/>
        <end position="90"/>
    </location>
</feature>
<evidence type="ECO:0000313" key="2">
    <source>
        <dbReference type="EMBL" id="VAX22288.1"/>
    </source>
</evidence>
<evidence type="ECO:0000256" key="1">
    <source>
        <dbReference type="SAM" id="Phobius"/>
    </source>
</evidence>
<feature type="transmembrane region" description="Helical" evidence="1">
    <location>
        <begin position="341"/>
        <end position="359"/>
    </location>
</feature>
<reference evidence="2" key="1">
    <citation type="submission" date="2018-06" db="EMBL/GenBank/DDBJ databases">
        <authorList>
            <person name="Zhirakovskaya E."/>
        </authorList>
    </citation>
    <scope>NUCLEOTIDE SEQUENCE</scope>
</reference>
<accession>A0A3B1CEB8</accession>
<protein>
    <recommendedName>
        <fullName evidence="3">ABC-2 type transport system permease protein</fullName>
    </recommendedName>
</protein>
<feature type="transmembrane region" description="Helical" evidence="1">
    <location>
        <begin position="264"/>
        <end position="286"/>
    </location>
</feature>
<feature type="transmembrane region" description="Helical" evidence="1">
    <location>
        <begin position="492"/>
        <end position="514"/>
    </location>
</feature>
<keyword evidence="1" id="KW-0472">Membrane</keyword>
<feature type="transmembrane region" description="Helical" evidence="1">
    <location>
        <begin position="154"/>
        <end position="178"/>
    </location>
</feature>
<feature type="transmembrane region" description="Helical" evidence="1">
    <location>
        <begin position="120"/>
        <end position="142"/>
    </location>
</feature>
<dbReference type="AlphaFoldDB" id="A0A3B1CEB8"/>
<dbReference type="InterPro" id="IPR031599">
    <property type="entry name" value="ABC_tran_2"/>
</dbReference>
<feature type="transmembrane region" description="Helical" evidence="1">
    <location>
        <begin position="29"/>
        <end position="50"/>
    </location>
</feature>
<feature type="transmembrane region" description="Helical" evidence="1">
    <location>
        <begin position="190"/>
        <end position="208"/>
    </location>
</feature>
<sequence>MLFEDLIILQRARRRLWINSIFAPERQNLFKLTFLGLLTVLFVAGDYWFFRRILVYFDQIPGNVSEILVIQLLNLLCLTFFSMLVFSNVITSISTMYMSRDLDLLVSSPIPVRDLFLSKYILTLINSSWMAVLFSIPVFVAYGQVNYAPWGYYALLPVLIAPFLIIPSGMGILLTMFLMRFFPAKRAHQVLSFVGLIFIAGLVMYFRFLEPEKFLGQDVPEAVIIQFVDKMKAPDYEWLPSSMMARALQLGAFGDWELFYEKFFVLWAAALGVLATTLIIAMKIYYRGWSSAYGSEKISAVTKKERAVYRLTRWAIQGVNIETRALMMKDVKLFWRDTGQWSQLFMLGALVIVYIFNIRNLPLDTIYLRNIVSVINIGLAGVVLAAVAVRFVFSTTSVEGLSFWAIKSSPISFKRFLWGKFFLYLIPLLTLAEILVIVSNLFLGVDAFVMAISAGSIALLTIGLTGLGVGMGAIYPKFDYENVAEIGVTSGAILYMIISLGYAGLTVMLCARPVYTHLYSLFTGRNIAGIDTWLSYAAMLVITAVIVYAPMKKGVESLEKIEI</sequence>
<name>A0A3B1CEB8_9ZZZZ</name>
<feature type="transmembrane region" description="Helical" evidence="1">
    <location>
        <begin position="371"/>
        <end position="393"/>
    </location>
</feature>
<gene>
    <name evidence="2" type="ORF">MNBD_NITROSPINAE03-412</name>
</gene>